<evidence type="ECO:0000313" key="2">
    <source>
        <dbReference type="Proteomes" id="UP000265848"/>
    </source>
</evidence>
<name>A0A399IWM9_9RHOB</name>
<reference evidence="1 2" key="1">
    <citation type="submission" date="2018-08" db="EMBL/GenBank/DDBJ databases">
        <title>Pseudooceanicola sediminis CY03 in the family Rhodobacteracea.</title>
        <authorList>
            <person name="Zhang Y.-J."/>
        </authorList>
    </citation>
    <scope>NUCLEOTIDE SEQUENCE [LARGE SCALE GENOMIC DNA]</scope>
    <source>
        <strain evidence="1 2">CY03</strain>
    </source>
</reference>
<gene>
    <name evidence="1" type="ORF">DL237_20280</name>
</gene>
<organism evidence="1 2">
    <name type="scientific">Pseudooceanicola sediminis</name>
    <dbReference type="NCBI Taxonomy" id="2211117"/>
    <lineage>
        <taxon>Bacteria</taxon>
        <taxon>Pseudomonadati</taxon>
        <taxon>Pseudomonadota</taxon>
        <taxon>Alphaproteobacteria</taxon>
        <taxon>Rhodobacterales</taxon>
        <taxon>Paracoccaceae</taxon>
        <taxon>Pseudooceanicola</taxon>
    </lineage>
</organism>
<dbReference type="EMBL" id="QWJJ01000035">
    <property type="protein sequence ID" value="RII36867.1"/>
    <property type="molecule type" value="Genomic_DNA"/>
</dbReference>
<sequence length="284" mass="30698">MGRRRGPRTPGARVAPGGARVNVLYLPPVLLAVTSLFSSPLDLALGLGGAALWWGAAQLTREGLTAEQAFVARKTARRPALPRKMLGSAMIAFGTAFGALAHGQQPAGAVIYGLVAGALHAVAFGLDPLRDRLGEGMDAHQHDRVAKVVERAEEHLAGVRHAIAALHDRALNTRVARFEESARAMIAEVEDDPRDLPQARRYLGVYLQGAEDASAKFAAHYARHSDADARRDYEALLDDLEQNFTARTQKMLQDDATDMSIEIEVLRERLQRDGVAPPHPAGTE</sequence>
<dbReference type="AlphaFoldDB" id="A0A399IWM9"/>
<evidence type="ECO:0008006" key="3">
    <source>
        <dbReference type="Google" id="ProtNLM"/>
    </source>
</evidence>
<keyword evidence="2" id="KW-1185">Reference proteome</keyword>
<proteinExistence type="predicted"/>
<accession>A0A399IWM9</accession>
<dbReference type="Proteomes" id="UP000265848">
    <property type="component" value="Unassembled WGS sequence"/>
</dbReference>
<evidence type="ECO:0000313" key="1">
    <source>
        <dbReference type="EMBL" id="RII36867.1"/>
    </source>
</evidence>
<comment type="caution">
    <text evidence="1">The sequence shown here is derived from an EMBL/GenBank/DDBJ whole genome shotgun (WGS) entry which is preliminary data.</text>
</comment>
<dbReference type="InterPro" id="IPR018770">
    <property type="entry name" value="ChloroindolylP_hydrolase"/>
</dbReference>
<dbReference type="OrthoDB" id="7375296at2"/>
<dbReference type="Pfam" id="PF10112">
    <property type="entry name" value="Halogen_Hydrol"/>
    <property type="match status" value="1"/>
</dbReference>
<protein>
    <recommendedName>
        <fullName evidence="3">5-bromo-4-chloroindolyl phosphate hydrolysis protein</fullName>
    </recommendedName>
</protein>